<evidence type="ECO:0000259" key="1">
    <source>
        <dbReference type="PROSITE" id="PS50112"/>
    </source>
</evidence>
<comment type="caution">
    <text evidence="2">The sequence shown here is derived from an EMBL/GenBank/DDBJ whole genome shotgun (WGS) entry which is preliminary data.</text>
</comment>
<evidence type="ECO:0000313" key="2">
    <source>
        <dbReference type="EMBL" id="GAA4036176.1"/>
    </source>
</evidence>
<sequence length="424" mass="47023">MRDLAGDTRDFPDVEQWLGRRWIDTVTQESRIKIEEMLAHPPAAVPNWRQVNHSGTSELPLRYRAIRLANGATVAIARDERATARLQQRLLQVQQSLERDYLRLRQAESRYRLLFEMTAEPMLIIDSATLRVREINPAASQLIGAHNSLAGQPLVAQVSADYRDRLIAFLGAAATGANVAPVHLVLARSDRGISLSARLFRQQGDGYFLVQLAPTEHRQIDAKEHLILDLVERLPDAFVLTDNALTIVTANSAFVELIQEATVEPLAGRPLGDFLGRPGIDLDLIRAQVGEHGVARNVATVLRGSLGGIEEVEVSAVRTGEAQAHYAFTMRMVARRLRDLPPVTRDLPRSVEQLTDLVGRMPLKDIVRESTDLIERLCIEAALNYTSNNRASAAEILGLSRQSLYSKLHRHGMAKADDTEAAAE</sequence>
<feature type="domain" description="PAS" evidence="1">
    <location>
        <begin position="107"/>
        <end position="144"/>
    </location>
</feature>
<dbReference type="EMBL" id="BAABBR010000001">
    <property type="protein sequence ID" value="GAA4036176.1"/>
    <property type="molecule type" value="Genomic_DNA"/>
</dbReference>
<reference evidence="3" key="1">
    <citation type="journal article" date="2019" name="Int. J. Syst. Evol. Microbiol.">
        <title>The Global Catalogue of Microorganisms (GCM) 10K type strain sequencing project: providing services to taxonomists for standard genome sequencing and annotation.</title>
        <authorList>
            <consortium name="The Broad Institute Genomics Platform"/>
            <consortium name="The Broad Institute Genome Sequencing Center for Infectious Disease"/>
            <person name="Wu L."/>
            <person name="Ma J."/>
        </authorList>
    </citation>
    <scope>NUCLEOTIDE SEQUENCE [LARGE SCALE GENOMIC DNA]</scope>
    <source>
        <strain evidence="3">JCM 17564</strain>
    </source>
</reference>
<dbReference type="InterPro" id="IPR035965">
    <property type="entry name" value="PAS-like_dom_sf"/>
</dbReference>
<dbReference type="Gene3D" id="3.30.450.20">
    <property type="entry name" value="PAS domain"/>
    <property type="match status" value="3"/>
</dbReference>
<dbReference type="Proteomes" id="UP001424459">
    <property type="component" value="Unassembled WGS sequence"/>
</dbReference>
<accession>A0ABP7U5C4</accession>
<dbReference type="InterPro" id="IPR011785">
    <property type="entry name" value="Tscrpt_reg_PpsR-CrtJ"/>
</dbReference>
<dbReference type="InterPro" id="IPR002197">
    <property type="entry name" value="HTH_Fis"/>
</dbReference>
<dbReference type="Gene3D" id="1.10.10.60">
    <property type="entry name" value="Homeodomain-like"/>
    <property type="match status" value="1"/>
</dbReference>
<dbReference type="PRINTS" id="PR01590">
    <property type="entry name" value="HTHFIS"/>
</dbReference>
<proteinExistence type="predicted"/>
<dbReference type="SMART" id="SM00091">
    <property type="entry name" value="PAS"/>
    <property type="match status" value="2"/>
</dbReference>
<evidence type="ECO:0000313" key="3">
    <source>
        <dbReference type="Proteomes" id="UP001424459"/>
    </source>
</evidence>
<name>A0ABP7U5C4_9SPHN</name>
<dbReference type="SUPFAM" id="SSF55785">
    <property type="entry name" value="PYP-like sensor domain (PAS domain)"/>
    <property type="match status" value="2"/>
</dbReference>
<dbReference type="SUPFAM" id="SSF46689">
    <property type="entry name" value="Homeodomain-like"/>
    <property type="match status" value="1"/>
</dbReference>
<dbReference type="NCBIfam" id="TIGR02040">
    <property type="entry name" value="PpsR-CrtJ"/>
    <property type="match status" value="1"/>
</dbReference>
<organism evidence="2 3">
    <name type="scientific">Sphingomonas rosea</name>
    <dbReference type="NCBI Taxonomy" id="335605"/>
    <lineage>
        <taxon>Bacteria</taxon>
        <taxon>Pseudomonadati</taxon>
        <taxon>Pseudomonadota</taxon>
        <taxon>Alphaproteobacteria</taxon>
        <taxon>Sphingomonadales</taxon>
        <taxon>Sphingomonadaceae</taxon>
        <taxon>Sphingomonas</taxon>
    </lineage>
</organism>
<dbReference type="Pfam" id="PF02954">
    <property type="entry name" value="HTH_8"/>
    <property type="match status" value="1"/>
</dbReference>
<dbReference type="PROSITE" id="PS50112">
    <property type="entry name" value="PAS"/>
    <property type="match status" value="1"/>
</dbReference>
<dbReference type="InterPro" id="IPR000014">
    <property type="entry name" value="PAS"/>
</dbReference>
<protein>
    <submittedName>
        <fullName evidence="2">Transcriptional regulator PpsR</fullName>
    </submittedName>
</protein>
<dbReference type="Pfam" id="PF13188">
    <property type="entry name" value="PAS_8"/>
    <property type="match status" value="2"/>
</dbReference>
<keyword evidence="3" id="KW-1185">Reference proteome</keyword>
<dbReference type="InterPro" id="IPR009057">
    <property type="entry name" value="Homeodomain-like_sf"/>
</dbReference>
<gene>
    <name evidence="2" type="primary">ppsR</name>
    <name evidence="2" type="ORF">GCM10022281_15860</name>
</gene>